<dbReference type="InterPro" id="IPR003695">
    <property type="entry name" value="Ppx_GppA_N"/>
</dbReference>
<dbReference type="GO" id="GO:0016462">
    <property type="term" value="F:pyrophosphatase activity"/>
    <property type="evidence" value="ECO:0007669"/>
    <property type="project" value="TreeGrafter"/>
</dbReference>
<dbReference type="Gene3D" id="3.30.420.40">
    <property type="match status" value="1"/>
</dbReference>
<dbReference type="InterPro" id="IPR043129">
    <property type="entry name" value="ATPase_NBD"/>
</dbReference>
<gene>
    <name evidence="2" type="ORF">HGP29_07000</name>
</gene>
<feature type="domain" description="Ppx/GppA phosphatase N-terminal" evidence="1">
    <location>
        <begin position="30"/>
        <end position="293"/>
    </location>
</feature>
<dbReference type="SUPFAM" id="SSF53067">
    <property type="entry name" value="Actin-like ATPase domain"/>
    <property type="match status" value="2"/>
</dbReference>
<keyword evidence="3" id="KW-1185">Reference proteome</keyword>
<accession>A0A7X8XV23</accession>
<protein>
    <submittedName>
        <fullName evidence="2">Phosphatase</fullName>
    </submittedName>
</protein>
<reference evidence="2 3" key="1">
    <citation type="submission" date="2020-04" db="EMBL/GenBank/DDBJ databases">
        <title>Flammeovirga sp. SR4, a novel species isolated from seawater.</title>
        <authorList>
            <person name="Wang X."/>
        </authorList>
    </citation>
    <scope>NUCLEOTIDE SEQUENCE [LARGE SCALE GENOMIC DNA]</scope>
    <source>
        <strain evidence="2 3">SR4</strain>
    </source>
</reference>
<organism evidence="2 3">
    <name type="scientific">Flammeovirga agarivorans</name>
    <dbReference type="NCBI Taxonomy" id="2726742"/>
    <lineage>
        <taxon>Bacteria</taxon>
        <taxon>Pseudomonadati</taxon>
        <taxon>Bacteroidota</taxon>
        <taxon>Cytophagia</taxon>
        <taxon>Cytophagales</taxon>
        <taxon>Flammeovirgaceae</taxon>
        <taxon>Flammeovirga</taxon>
    </lineage>
</organism>
<dbReference type="PANTHER" id="PTHR30005">
    <property type="entry name" value="EXOPOLYPHOSPHATASE"/>
    <property type="match status" value="1"/>
</dbReference>
<sequence length="301" mass="34343">MRLASIDIGSNAIRFQVVTTHEGKTGGTVFKKIDYMRFPLRLGTDVFNAGKILRPTEEKFVKLMRVFATLLDLYEVNDYIACATSAMREASNGKEIVERVYYKDGLRVDIIDGSIEAQMISLALGKYIPMGNVIHIDVGGGSTELNLYRHKTKVASRSFKMGSVRKLNKEERTNMFDIIRHWYEQSSAPYFNREEEVIAIGTGGNINKLFNLSKQKKSEDKITYLSELRKIRAWLEEFTFEERVKKLRLNEDRADVIIPAARIYTNVMDIAGAEKIIVPGVGLKDGVLHYLMKERGYKPNQ</sequence>
<dbReference type="Proteomes" id="UP000585050">
    <property type="component" value="Unassembled WGS sequence"/>
</dbReference>
<dbReference type="InterPro" id="IPR050273">
    <property type="entry name" value="GppA/Ppx_hydrolase"/>
</dbReference>
<dbReference type="Pfam" id="PF02541">
    <property type="entry name" value="Ppx-GppA"/>
    <property type="match status" value="1"/>
</dbReference>
<evidence type="ECO:0000313" key="2">
    <source>
        <dbReference type="EMBL" id="NLR90947.1"/>
    </source>
</evidence>
<name>A0A7X8XV23_9BACT</name>
<dbReference type="Gene3D" id="3.30.420.150">
    <property type="entry name" value="Exopolyphosphatase. Domain 2"/>
    <property type="match status" value="1"/>
</dbReference>
<dbReference type="CDD" id="cd24006">
    <property type="entry name" value="ASKHA_NBD_PPX_GppA"/>
    <property type="match status" value="1"/>
</dbReference>
<dbReference type="EMBL" id="JABAIL010000002">
    <property type="protein sequence ID" value="NLR90947.1"/>
    <property type="molecule type" value="Genomic_DNA"/>
</dbReference>
<evidence type="ECO:0000313" key="3">
    <source>
        <dbReference type="Proteomes" id="UP000585050"/>
    </source>
</evidence>
<proteinExistence type="predicted"/>
<comment type="caution">
    <text evidence="2">The sequence shown here is derived from an EMBL/GenBank/DDBJ whole genome shotgun (WGS) entry which is preliminary data.</text>
</comment>
<dbReference type="PANTHER" id="PTHR30005:SF0">
    <property type="entry name" value="RETROGRADE REGULATION PROTEIN 2"/>
    <property type="match status" value="1"/>
</dbReference>
<dbReference type="RefSeq" id="WP_168881654.1">
    <property type="nucleotide sequence ID" value="NZ_JABAIL010000002.1"/>
</dbReference>
<dbReference type="AlphaFoldDB" id="A0A7X8XV23"/>
<evidence type="ECO:0000259" key="1">
    <source>
        <dbReference type="Pfam" id="PF02541"/>
    </source>
</evidence>